<gene>
    <name evidence="2" type="ORF">G3M70_04965</name>
</gene>
<dbReference type="GO" id="GO:0016887">
    <property type="term" value="F:ATP hydrolysis activity"/>
    <property type="evidence" value="ECO:0007669"/>
    <property type="project" value="InterPro"/>
</dbReference>
<dbReference type="Gene3D" id="3.40.50.300">
    <property type="entry name" value="P-loop containing nucleotide triphosphate hydrolases"/>
    <property type="match status" value="1"/>
</dbReference>
<evidence type="ECO:0000313" key="3">
    <source>
        <dbReference type="Proteomes" id="UP000594688"/>
    </source>
</evidence>
<dbReference type="Proteomes" id="UP000594688">
    <property type="component" value="Chromosome"/>
</dbReference>
<name>A0A7T0BUX2_9BACT</name>
<dbReference type="InterPro" id="IPR036869">
    <property type="entry name" value="J_dom_sf"/>
</dbReference>
<dbReference type="InterPro" id="IPR049945">
    <property type="entry name" value="AAA_22"/>
</dbReference>
<dbReference type="InterPro" id="IPR036366">
    <property type="entry name" value="PGBDSf"/>
</dbReference>
<dbReference type="Pfam" id="PF13401">
    <property type="entry name" value="AAA_22"/>
    <property type="match status" value="1"/>
</dbReference>
<evidence type="ECO:0000259" key="1">
    <source>
        <dbReference type="PROSITE" id="PS50076"/>
    </source>
</evidence>
<dbReference type="InterPro" id="IPR036365">
    <property type="entry name" value="PGBD-like_sf"/>
</dbReference>
<dbReference type="Gene3D" id="3.90.70.10">
    <property type="entry name" value="Cysteine proteinases"/>
    <property type="match status" value="1"/>
</dbReference>
<dbReference type="Gene3D" id="1.10.287.110">
    <property type="entry name" value="DnaJ domain"/>
    <property type="match status" value="1"/>
</dbReference>
<dbReference type="KEGG" id="nli:G3M70_04965"/>
<feature type="domain" description="J" evidence="1">
    <location>
        <begin position="7"/>
        <end position="77"/>
    </location>
</feature>
<dbReference type="Pfam" id="PF00226">
    <property type="entry name" value="DnaJ"/>
    <property type="match status" value="1"/>
</dbReference>
<dbReference type="InterPro" id="IPR003593">
    <property type="entry name" value="AAA+_ATPase"/>
</dbReference>
<protein>
    <submittedName>
        <fullName evidence="2">AAA family ATPase</fullName>
    </submittedName>
</protein>
<dbReference type="SMART" id="SM00271">
    <property type="entry name" value="DnaJ"/>
    <property type="match status" value="1"/>
</dbReference>
<dbReference type="SMART" id="SM00382">
    <property type="entry name" value="AAA"/>
    <property type="match status" value="1"/>
</dbReference>
<dbReference type="CDD" id="cd00009">
    <property type="entry name" value="AAA"/>
    <property type="match status" value="1"/>
</dbReference>
<dbReference type="PROSITE" id="PS50076">
    <property type="entry name" value="DNAJ_2"/>
    <property type="match status" value="1"/>
</dbReference>
<dbReference type="PANTHER" id="PTHR35894">
    <property type="entry name" value="GENERAL SECRETION PATHWAY PROTEIN A-RELATED"/>
    <property type="match status" value="1"/>
</dbReference>
<dbReference type="SUPFAM" id="SSF46565">
    <property type="entry name" value="Chaperone J-domain"/>
    <property type="match status" value="1"/>
</dbReference>
<accession>A0A7T0BUX2</accession>
<dbReference type="InterPro" id="IPR001623">
    <property type="entry name" value="DnaJ_domain"/>
</dbReference>
<dbReference type="SUPFAM" id="SSF52540">
    <property type="entry name" value="P-loop containing nucleoside triphosphate hydrolases"/>
    <property type="match status" value="1"/>
</dbReference>
<dbReference type="PRINTS" id="PR00625">
    <property type="entry name" value="JDOMAIN"/>
</dbReference>
<dbReference type="EMBL" id="CP048685">
    <property type="protein sequence ID" value="QPJ61272.1"/>
    <property type="molecule type" value="Genomic_DNA"/>
</dbReference>
<dbReference type="SUPFAM" id="SSF47090">
    <property type="entry name" value="PGBD-like"/>
    <property type="match status" value="1"/>
</dbReference>
<sequence>MKVQQSDFYQVLGVPKNASQQQVEWAFKKKRAMLDKPALNKKSTPSLTSLQEQIEQVKEAFDTLSDPKKRMAYNAWLETEQAGTEEQPVEAPLVELPKNPRKQKSKKPASVYLDFYGFTEKPFDLTPDPKYLYLSAKHKEVLAHLVFGLQENNGFLKIIGEVGTGKTTIIRSFLRELREGFNFAYVFHPCVTSLELLQSINEELGLPSDSESKRTLIRHLRKFLVEERALGHRVVVIIDEAQNLDPGVLEELRLLSNLETETEKLIQIVLIGQPELEALLARTELRQLKQRITIQWELLPLNLEETRGYIQHRLNVAGGKGKIRFEKAAVDMLYRYTQGIPRMINVMADRALLLAYTQNSKRITTKIIRSAAHDIGGLQKESHLKTAAWKVFLPGLLLAGMLYVGMDQWVDFGSPEKNNGIVDFKRLIQEDPMDLTDPGELVPAAPATSAEAPPAETRMFTNSKNEASAPVETTAYKPISRNGVLQIGETGQLVTYLSSLNLAESKAEAARWVLDRWGVLPENMRRLRAESFESIQLDYGLSHYELNASFKKLRTFNQPVLLELTLPNSKGTKYVALLSLKGKQAVLGSSDKISIPFSLVEPLWNHRAHLVWRDFEELPEMGKGFKGREAVWLQKNLRLLGFFKGREAPIYGPKTVRAVQSFQRRYGIADHGRFDTETRILLYNLLTIYETPHLEGA</sequence>
<dbReference type="Pfam" id="PF01471">
    <property type="entry name" value="PG_binding_1"/>
    <property type="match status" value="1"/>
</dbReference>
<organism evidence="2 3">
    <name type="scientific">Candidatus Nitronauta litoralis</name>
    <dbReference type="NCBI Taxonomy" id="2705533"/>
    <lineage>
        <taxon>Bacteria</taxon>
        <taxon>Pseudomonadati</taxon>
        <taxon>Nitrospinota/Tectimicrobiota group</taxon>
        <taxon>Nitrospinota</taxon>
        <taxon>Nitrospinia</taxon>
        <taxon>Nitrospinales</taxon>
        <taxon>Nitrospinaceae</taxon>
        <taxon>Candidatus Nitronauta</taxon>
    </lineage>
</organism>
<dbReference type="AlphaFoldDB" id="A0A7T0BUX2"/>
<dbReference type="InterPro" id="IPR027417">
    <property type="entry name" value="P-loop_NTPase"/>
</dbReference>
<dbReference type="InterPro" id="IPR002477">
    <property type="entry name" value="Peptidoglycan-bd-like"/>
</dbReference>
<reference evidence="2 3" key="1">
    <citation type="submission" date="2020-02" db="EMBL/GenBank/DDBJ databases">
        <title>Genomic and physiological characterization of two novel Nitrospinaceae genera.</title>
        <authorList>
            <person name="Mueller A.J."/>
            <person name="Jung M.-Y."/>
            <person name="Strachan C.R."/>
            <person name="Herbold C.W."/>
            <person name="Kirkegaard R.H."/>
            <person name="Daims H."/>
        </authorList>
    </citation>
    <scope>NUCLEOTIDE SEQUENCE [LARGE SCALE GENOMIC DNA]</scope>
    <source>
        <strain evidence="2">EB</strain>
    </source>
</reference>
<dbReference type="CDD" id="cd06257">
    <property type="entry name" value="DnaJ"/>
    <property type="match status" value="1"/>
</dbReference>
<dbReference type="PANTHER" id="PTHR35894:SF1">
    <property type="entry name" value="PHOSPHORIBULOKINASE _ URIDINE KINASE FAMILY"/>
    <property type="match status" value="1"/>
</dbReference>
<dbReference type="InterPro" id="IPR052026">
    <property type="entry name" value="ExeA_AAA_ATPase_DNA-bind"/>
</dbReference>
<proteinExistence type="predicted"/>
<evidence type="ECO:0000313" key="2">
    <source>
        <dbReference type="EMBL" id="QPJ61272.1"/>
    </source>
</evidence>
<dbReference type="Gene3D" id="1.10.101.10">
    <property type="entry name" value="PGBD-like superfamily/PGBD"/>
    <property type="match status" value="1"/>
</dbReference>